<dbReference type="Proteomes" id="UP000054725">
    <property type="component" value="Unassembled WGS sequence"/>
</dbReference>
<organism evidence="1 2">
    <name type="scientific">Legionella nautarum</name>
    <dbReference type="NCBI Taxonomy" id="45070"/>
    <lineage>
        <taxon>Bacteria</taxon>
        <taxon>Pseudomonadati</taxon>
        <taxon>Pseudomonadota</taxon>
        <taxon>Gammaproteobacteria</taxon>
        <taxon>Legionellales</taxon>
        <taxon>Legionellaceae</taxon>
        <taxon>Legionella</taxon>
    </lineage>
</organism>
<dbReference type="OrthoDB" id="5655939at2"/>
<proteinExistence type="predicted"/>
<evidence type="ECO:0000313" key="1">
    <source>
        <dbReference type="EMBL" id="KTD36790.1"/>
    </source>
</evidence>
<sequence length="351" mass="39560">MYEASELAPTNFSFFSPAKPLPPIAEGIFDYKDAFEAFLKATDQKNHTAKIVGAFASNLKKREVLFNGDIIKVADLGCADSTTCMGYLTRMECPVGFDYLGFDINDKFLEDAEAILSRSAVIKKHVLIKKDVLVGELSAEPLVSPKSIDLVFVSHLAYYLKDEEYGKQFVNNILNLLNDKGIAIFLHEDSTYYFRSTYNCNYKNSSAPSLLKNSVTGLLEMPEQFKDISFTSKLHFAEMSEELWQAAKDPSLYKKYAYIPSFLDNLNKLSFIVQCDLSKLAHEGSLERFVNEMQHTLEANNYTFNLVTRMQILVTAENSHIEQINLALKETETENDVVLIPSISKPASLVN</sequence>
<dbReference type="RefSeq" id="WP_058504749.1">
    <property type="nucleotide sequence ID" value="NZ_LNYO01000013.1"/>
</dbReference>
<gene>
    <name evidence="1" type="ORF">Lnau_1774</name>
</gene>
<dbReference type="Gene3D" id="3.40.50.150">
    <property type="entry name" value="Vaccinia Virus protein VP39"/>
    <property type="match status" value="1"/>
</dbReference>
<accession>A0A0W0WX34</accession>
<evidence type="ECO:0008006" key="3">
    <source>
        <dbReference type="Google" id="ProtNLM"/>
    </source>
</evidence>
<dbReference type="SUPFAM" id="SSF53335">
    <property type="entry name" value="S-adenosyl-L-methionine-dependent methyltransferases"/>
    <property type="match status" value="1"/>
</dbReference>
<reference evidence="1 2" key="1">
    <citation type="submission" date="2015-11" db="EMBL/GenBank/DDBJ databases">
        <title>Genomic analysis of 38 Legionella species identifies large and diverse effector repertoires.</title>
        <authorList>
            <person name="Burstein D."/>
            <person name="Amaro F."/>
            <person name="Zusman T."/>
            <person name="Lifshitz Z."/>
            <person name="Cohen O."/>
            <person name="Gilbert J.A."/>
            <person name="Pupko T."/>
            <person name="Shuman H.A."/>
            <person name="Segal G."/>
        </authorList>
    </citation>
    <scope>NUCLEOTIDE SEQUENCE [LARGE SCALE GENOMIC DNA]</scope>
    <source>
        <strain evidence="1 2">ATCC 49506</strain>
    </source>
</reference>
<dbReference type="EMBL" id="LNYO01000013">
    <property type="protein sequence ID" value="KTD36790.1"/>
    <property type="molecule type" value="Genomic_DNA"/>
</dbReference>
<comment type="caution">
    <text evidence="1">The sequence shown here is derived from an EMBL/GenBank/DDBJ whole genome shotgun (WGS) entry which is preliminary data.</text>
</comment>
<name>A0A0W0WX34_9GAMM</name>
<evidence type="ECO:0000313" key="2">
    <source>
        <dbReference type="Proteomes" id="UP000054725"/>
    </source>
</evidence>
<dbReference type="InterPro" id="IPR029063">
    <property type="entry name" value="SAM-dependent_MTases_sf"/>
</dbReference>
<protein>
    <recommendedName>
        <fullName evidence="3">Methyltransferase domain protein</fullName>
    </recommendedName>
</protein>
<keyword evidence="2" id="KW-1185">Reference proteome</keyword>
<dbReference type="PATRIC" id="fig|45070.6.peg.1859"/>
<dbReference type="AlphaFoldDB" id="A0A0W0WX34"/>